<feature type="compositionally biased region" description="Polar residues" evidence="1">
    <location>
        <begin position="644"/>
        <end position="655"/>
    </location>
</feature>
<feature type="region of interest" description="Disordered" evidence="1">
    <location>
        <begin position="605"/>
        <end position="655"/>
    </location>
</feature>
<evidence type="ECO:0000256" key="1">
    <source>
        <dbReference type="SAM" id="MobiDB-lite"/>
    </source>
</evidence>
<name>A0AA88H652_ARTSF</name>
<feature type="region of interest" description="Disordered" evidence="1">
    <location>
        <begin position="342"/>
        <end position="373"/>
    </location>
</feature>
<feature type="compositionally biased region" description="Basic and acidic residues" evidence="1">
    <location>
        <begin position="348"/>
        <end position="365"/>
    </location>
</feature>
<comment type="caution">
    <text evidence="2">The sequence shown here is derived from an EMBL/GenBank/DDBJ whole genome shotgun (WGS) entry which is preliminary data.</text>
</comment>
<reference evidence="2" key="1">
    <citation type="submission" date="2023-07" db="EMBL/GenBank/DDBJ databases">
        <title>Chromosome-level genome assembly of Artemia franciscana.</title>
        <authorList>
            <person name="Jo E."/>
        </authorList>
    </citation>
    <scope>NUCLEOTIDE SEQUENCE</scope>
    <source>
        <tissue evidence="2">Whole body</tissue>
    </source>
</reference>
<organism evidence="2 3">
    <name type="scientific">Artemia franciscana</name>
    <name type="common">Brine shrimp</name>
    <name type="synonym">Artemia sanfranciscana</name>
    <dbReference type="NCBI Taxonomy" id="6661"/>
    <lineage>
        <taxon>Eukaryota</taxon>
        <taxon>Metazoa</taxon>
        <taxon>Ecdysozoa</taxon>
        <taxon>Arthropoda</taxon>
        <taxon>Crustacea</taxon>
        <taxon>Branchiopoda</taxon>
        <taxon>Anostraca</taxon>
        <taxon>Artemiidae</taxon>
        <taxon>Artemia</taxon>
    </lineage>
</organism>
<evidence type="ECO:0000313" key="2">
    <source>
        <dbReference type="EMBL" id="KAK2704104.1"/>
    </source>
</evidence>
<keyword evidence="3" id="KW-1185">Reference proteome</keyword>
<evidence type="ECO:0000313" key="3">
    <source>
        <dbReference type="Proteomes" id="UP001187531"/>
    </source>
</evidence>
<feature type="region of interest" description="Disordered" evidence="1">
    <location>
        <begin position="235"/>
        <end position="266"/>
    </location>
</feature>
<dbReference type="Proteomes" id="UP001187531">
    <property type="component" value="Unassembled WGS sequence"/>
</dbReference>
<sequence length="741" mass="83660">MGALGMDSSELNLSLWWERGVFSLPWQIGNDSSRGKKKDRDHLKIVSYNVSRVSALLKEKIERGGIMFKDSKIGLHHVSILICGICRIHRLQTNFLHNDFLEFLLRVNQLDLMAPICINAKGKATLQYADESPFKDLIYDFISPSSADRARRATRVLYNEPLDFNFEAEPREIAVRADDFLLREELPLSQLAAIGSLLPVDGFHNVIIDLSDQNQGLNRPSLAISNIMESALPLPMSEPVLPPDTSSLIEGKRKRRTPRKTGDPSQMDAVLREIMNQAFPGTEQLEFPPQEPQTNVQPPLEVLNEAPMEVQVTREMTATNAPRNTEFDIFTGEALASVPIHEALGSPKRPDNTNEQDRTTVRDPRTSMPLEPLLDQSEVKRLPKRRKAGKGNLIVDQQIMINLSTFEEYLSDRNRFAGLSLPVNHILLDSRDLMKKPAPGRAVGLSLRRMFNNRFMSHTPPLHEDFDGFEMPRHLPPTLHPPTETLRNQLGRVDNEMTNLDNKFQQSATLPNQTTEQTLPTITLSEPEVIREANEQTNLLDERFQVTDQPVCKNTPLEGRDLVPLQAIDPRMDGSLMETLNEPTRILPADETQVVAPIEPVMAPVPIEVEDEDKENKDAAGNRRKRKERREADDGTKKKRKPLGSQTSQESQNQTLSFVSVTTRFHLPTRESILQMVDEGLNNGLDNFHGIFKDLSRPQAATAFGFLLDMQRNRMIKISQSPSEDGSFGNPRSIKIARMSM</sequence>
<gene>
    <name evidence="2" type="ORF">QYM36_017558</name>
</gene>
<dbReference type="EMBL" id="JAVRJZ010000032">
    <property type="protein sequence ID" value="KAK2704104.1"/>
    <property type="molecule type" value="Genomic_DNA"/>
</dbReference>
<accession>A0AA88H652</accession>
<dbReference type="AlphaFoldDB" id="A0AA88H652"/>
<protein>
    <submittedName>
        <fullName evidence="2">Uncharacterized protein</fullName>
    </submittedName>
</protein>
<proteinExistence type="predicted"/>